<dbReference type="Proteomes" id="UP000244178">
    <property type="component" value="Unassembled WGS sequence"/>
</dbReference>
<dbReference type="AlphaFoldDB" id="A0A2T6GT10"/>
<reference evidence="1 2" key="1">
    <citation type="submission" date="2018-03" db="EMBL/GenBank/DDBJ databases">
        <title>Draft genome sequence of the plant growth promoting rhizobacterium Pseudomonas protegens strain BNJ-SS-45 isolated from wheat (Triticum aestivum) rhizosphere.</title>
        <authorList>
            <person name="Bajpai A."/>
            <person name="Shende K."/>
            <person name="Meena N."/>
            <person name="Upadhyayula S.R."/>
            <person name="Suravajhala P."/>
            <person name="Medicherla K.M."/>
            <person name="Johri B.N."/>
        </authorList>
    </citation>
    <scope>NUCLEOTIDE SEQUENCE [LARGE SCALE GENOMIC DNA]</scope>
    <source>
        <strain evidence="1 2">BNJ-SS-45</strain>
    </source>
</reference>
<sequence>MFQLDPLCGDEPLTSGGTIKEENFVRSFWGWNNSALHNPMVRGYFAEFLIYRSLLKMDGQRFQVPISHFATRIESDVHDLVFFLDDVKYTIQVKSKDSYSQDQFFKTSLVQGFNYATNTPIKTPSHWSDFYVFAYLQLDEVLCDLVKGFHFEWNKSLVTQTEKNKQIFKQCQDEIVRSVLELDNWSFYIVEQAHLDLKSEISLAQLTTSVSEGKACVCNHERLPYMLMQMALLKRARALSC</sequence>
<dbReference type="RefSeq" id="WP_108543725.1">
    <property type="nucleotide sequence ID" value="NZ_PIZE01000004.1"/>
</dbReference>
<proteinExistence type="predicted"/>
<evidence type="ECO:0000313" key="2">
    <source>
        <dbReference type="Proteomes" id="UP000244178"/>
    </source>
</evidence>
<accession>A0A2T6GT10</accession>
<evidence type="ECO:0000313" key="1">
    <source>
        <dbReference type="EMBL" id="PUA47299.1"/>
    </source>
</evidence>
<organism evidence="1 2">
    <name type="scientific">Pseudomonas protegens</name>
    <dbReference type="NCBI Taxonomy" id="380021"/>
    <lineage>
        <taxon>Bacteria</taxon>
        <taxon>Pseudomonadati</taxon>
        <taxon>Pseudomonadota</taxon>
        <taxon>Gammaproteobacteria</taxon>
        <taxon>Pseudomonadales</taxon>
        <taxon>Pseudomonadaceae</taxon>
        <taxon>Pseudomonas</taxon>
    </lineage>
</organism>
<comment type="caution">
    <text evidence="1">The sequence shown here is derived from an EMBL/GenBank/DDBJ whole genome shotgun (WGS) entry which is preliminary data.</text>
</comment>
<protein>
    <submittedName>
        <fullName evidence="1">Uncharacterized protein</fullName>
    </submittedName>
</protein>
<dbReference type="EMBL" id="PYJM01000001">
    <property type="protein sequence ID" value="PUA47299.1"/>
    <property type="molecule type" value="Genomic_DNA"/>
</dbReference>
<name>A0A2T6GT10_9PSED</name>
<gene>
    <name evidence="1" type="ORF">C5U62_04800</name>
</gene>